<evidence type="ECO:0000259" key="1">
    <source>
        <dbReference type="Pfam" id="PF13847"/>
    </source>
</evidence>
<evidence type="ECO:0000313" key="2">
    <source>
        <dbReference type="EMBL" id="MPM48205.1"/>
    </source>
</evidence>
<dbReference type="EMBL" id="VSSQ01011995">
    <property type="protein sequence ID" value="MPM48205.1"/>
    <property type="molecule type" value="Genomic_DNA"/>
</dbReference>
<dbReference type="InterPro" id="IPR025714">
    <property type="entry name" value="Methyltranfer_dom"/>
</dbReference>
<reference evidence="2" key="1">
    <citation type="submission" date="2019-08" db="EMBL/GenBank/DDBJ databases">
        <authorList>
            <person name="Kucharzyk K."/>
            <person name="Murdoch R.W."/>
            <person name="Higgins S."/>
            <person name="Loffler F."/>
        </authorList>
    </citation>
    <scope>NUCLEOTIDE SEQUENCE</scope>
</reference>
<dbReference type="Gene3D" id="3.40.50.150">
    <property type="entry name" value="Vaccinia Virus protein VP39"/>
    <property type="match status" value="1"/>
</dbReference>
<keyword evidence="2" id="KW-0489">Methyltransferase</keyword>
<dbReference type="EC" id="2.1.1.163" evidence="2"/>
<name>A0A645A4T3_9ZZZZ</name>
<dbReference type="PANTHER" id="PTHR43861">
    <property type="entry name" value="TRANS-ACONITATE 2-METHYLTRANSFERASE-RELATED"/>
    <property type="match status" value="1"/>
</dbReference>
<dbReference type="InterPro" id="IPR029063">
    <property type="entry name" value="SAM-dependent_MTases_sf"/>
</dbReference>
<accession>A0A645A4T3</accession>
<sequence>MNILGQVDFFNSVAKNWDNMINVDESKINYLLDKLKIQEDDEILDIGTGTGVLIPFINKRVCTGSIKGVDISKGMLEVAKSKFNHLSNVDFDLINVEKEDLKHQYDKIILYSMYPHLENKTQTISNLVKDSLKEDGILMIAHSDSREFLNNLHRNADERVHESILMEINEQKNVFINAGLKVIEAFENDEMYYVVIEKN</sequence>
<dbReference type="SUPFAM" id="SSF53335">
    <property type="entry name" value="S-adenosyl-L-methionine-dependent methyltransferases"/>
    <property type="match status" value="1"/>
</dbReference>
<dbReference type="GO" id="GO:0032259">
    <property type="term" value="P:methylation"/>
    <property type="evidence" value="ECO:0007669"/>
    <property type="project" value="UniProtKB-KW"/>
</dbReference>
<dbReference type="AlphaFoldDB" id="A0A645A4T3"/>
<organism evidence="2">
    <name type="scientific">bioreactor metagenome</name>
    <dbReference type="NCBI Taxonomy" id="1076179"/>
    <lineage>
        <taxon>unclassified sequences</taxon>
        <taxon>metagenomes</taxon>
        <taxon>ecological metagenomes</taxon>
    </lineage>
</organism>
<keyword evidence="2" id="KW-0808">Transferase</keyword>
<protein>
    <submittedName>
        <fullName evidence="2">Ubiquinone/menaquinone biosynthesis C-methyltransferase UbiE</fullName>
        <ecNumber evidence="2">2.1.1.163</ecNumber>
    </submittedName>
</protein>
<gene>
    <name evidence="2" type="primary">ubiE_77</name>
    <name evidence="2" type="ORF">SDC9_94929</name>
</gene>
<proteinExistence type="predicted"/>
<comment type="caution">
    <text evidence="2">The sequence shown here is derived from an EMBL/GenBank/DDBJ whole genome shotgun (WGS) entry which is preliminary data.</text>
</comment>
<feature type="domain" description="Methyltransferase" evidence="1">
    <location>
        <begin position="39"/>
        <end position="158"/>
    </location>
</feature>
<dbReference type="CDD" id="cd02440">
    <property type="entry name" value="AdoMet_MTases"/>
    <property type="match status" value="1"/>
</dbReference>
<keyword evidence="2" id="KW-0830">Ubiquinone</keyword>
<dbReference type="Pfam" id="PF13847">
    <property type="entry name" value="Methyltransf_31"/>
    <property type="match status" value="1"/>
</dbReference>
<dbReference type="GO" id="GO:0043770">
    <property type="term" value="F:demethylmenaquinone methyltransferase activity"/>
    <property type="evidence" value="ECO:0007669"/>
    <property type="project" value="UniProtKB-EC"/>
</dbReference>